<dbReference type="InterPro" id="IPR003660">
    <property type="entry name" value="HAMP_dom"/>
</dbReference>
<dbReference type="PANTHER" id="PTHR33121">
    <property type="entry name" value="CYCLIC DI-GMP PHOSPHODIESTERASE PDEF"/>
    <property type="match status" value="1"/>
</dbReference>
<dbReference type="InterPro" id="IPR035919">
    <property type="entry name" value="EAL_sf"/>
</dbReference>
<dbReference type="Gene3D" id="3.30.70.270">
    <property type="match status" value="1"/>
</dbReference>
<gene>
    <name evidence="4" type="ORF">GO986_10095</name>
</gene>
<dbReference type="Pfam" id="PF00990">
    <property type="entry name" value="GGDEF"/>
    <property type="match status" value="1"/>
</dbReference>
<dbReference type="Gene3D" id="6.10.340.10">
    <property type="match status" value="1"/>
</dbReference>
<protein>
    <submittedName>
        <fullName evidence="4">EAL domain-containing protein</fullName>
    </submittedName>
</protein>
<evidence type="ECO:0000313" key="4">
    <source>
        <dbReference type="EMBL" id="MVN87119.1"/>
    </source>
</evidence>
<dbReference type="Pfam" id="PF05228">
    <property type="entry name" value="CHASE4"/>
    <property type="match status" value="1"/>
</dbReference>
<sequence>MRSPGRSAARSLRVQVLGLLALLFVPAALASLVLVPNVVSARFAAIEQEQLRQATQIASANLQAEGRRVGLFVLNFSLWSETFDFAAGRNPEYLAANLVPGTFKGGRVDYWGIQDAAGRLRSAATFERERVVPATALVTALFGQLPRPLPAEGAEGVAQLGGRAYVVAARPITRDDGSGNGGAMLLARELTPAVLSGLMYGETAFRVRLTAQPPASPQLRLEAAEGVALSALPAPKGPAQLALQVAVSRAVSQAGQATIAYLRLVTILTALLLAAGLLLFLNRRVLGVLEGYGRDTQRIAGDPTHRLASHDRTELGLLAGTINELLDHLQTREAQLRARAHHDDLTGALTPAGLLEELGEVPHARCILLVEVMRLQELSGLYGDSFVDTLLAALADRMRAAGPQYLVARLSTTTLALVSRGPSDFKPAALLARLAQPFPVQDGEVSVNFTAGYAEAPDALPAPALLRHANIALQHALDVHEPLGLFTDELLRRSQEAHQLEMQLAGAAARGELSVVYQPVAEVATGRWSAMEALLRWTHPTLGPVSPATFIPLAERSGQIYALGDWALRAAVQEVQAVRAQWPQVRVNVNVSPVQLLMPDFAAHVLSTLDDLKAPPDILTVEVTESTVMQNLDLACVHLARLRSAGIRVALDDFGSGHSSLSLLSELPLDTVKLDRSFLRATAENAGRQALLRSTVGLARDLGLQVVAEGVEDQAMLDWLGSLSCDYVQGYYIARPQPLATLLPQRPGAVREHTTHTAP</sequence>
<dbReference type="PROSITE" id="PS50883">
    <property type="entry name" value="EAL"/>
    <property type="match status" value="1"/>
</dbReference>
<dbReference type="SUPFAM" id="SSF55073">
    <property type="entry name" value="Nucleotide cyclase"/>
    <property type="match status" value="1"/>
</dbReference>
<dbReference type="EMBL" id="WQLB01000011">
    <property type="protein sequence ID" value="MVN87119.1"/>
    <property type="molecule type" value="Genomic_DNA"/>
</dbReference>
<dbReference type="SMART" id="SM00052">
    <property type="entry name" value="EAL"/>
    <property type="match status" value="1"/>
</dbReference>
<evidence type="ECO:0000259" key="2">
    <source>
        <dbReference type="PROSITE" id="PS50883"/>
    </source>
</evidence>
<dbReference type="Gene3D" id="3.20.20.450">
    <property type="entry name" value="EAL domain"/>
    <property type="match status" value="1"/>
</dbReference>
<accession>A0A7C9M8R0</accession>
<evidence type="ECO:0000259" key="3">
    <source>
        <dbReference type="PROSITE" id="PS50885"/>
    </source>
</evidence>
<evidence type="ECO:0000256" key="1">
    <source>
        <dbReference type="SAM" id="Phobius"/>
    </source>
</evidence>
<dbReference type="RefSeq" id="WP_157459168.1">
    <property type="nucleotide sequence ID" value="NZ_WQLB01000011.1"/>
</dbReference>
<dbReference type="AlphaFoldDB" id="A0A7C9M8R0"/>
<dbReference type="CDD" id="cd01948">
    <property type="entry name" value="EAL"/>
    <property type="match status" value="1"/>
</dbReference>
<dbReference type="Proteomes" id="UP000483286">
    <property type="component" value="Unassembled WGS sequence"/>
</dbReference>
<dbReference type="InterPro" id="IPR007892">
    <property type="entry name" value="CHASE4"/>
</dbReference>
<dbReference type="GO" id="GO:0007165">
    <property type="term" value="P:signal transduction"/>
    <property type="evidence" value="ECO:0007669"/>
    <property type="project" value="InterPro"/>
</dbReference>
<feature type="transmembrane region" description="Helical" evidence="1">
    <location>
        <begin position="260"/>
        <end position="281"/>
    </location>
</feature>
<dbReference type="InterPro" id="IPR029787">
    <property type="entry name" value="Nucleotide_cyclase"/>
</dbReference>
<keyword evidence="1" id="KW-0812">Transmembrane</keyword>
<name>A0A7C9M8R0_9DEIO</name>
<evidence type="ECO:0000313" key="5">
    <source>
        <dbReference type="Proteomes" id="UP000483286"/>
    </source>
</evidence>
<feature type="domain" description="HAMP" evidence="3">
    <location>
        <begin position="283"/>
        <end position="334"/>
    </location>
</feature>
<keyword evidence="1" id="KW-0472">Membrane</keyword>
<feature type="domain" description="EAL" evidence="2">
    <location>
        <begin position="497"/>
        <end position="750"/>
    </location>
</feature>
<dbReference type="PROSITE" id="PS50885">
    <property type="entry name" value="HAMP"/>
    <property type="match status" value="1"/>
</dbReference>
<proteinExistence type="predicted"/>
<comment type="caution">
    <text evidence="4">The sequence shown here is derived from an EMBL/GenBank/DDBJ whole genome shotgun (WGS) entry which is preliminary data.</text>
</comment>
<keyword evidence="5" id="KW-1185">Reference proteome</keyword>
<dbReference type="InterPro" id="IPR001633">
    <property type="entry name" value="EAL_dom"/>
</dbReference>
<dbReference type="GO" id="GO:0016020">
    <property type="term" value="C:membrane"/>
    <property type="evidence" value="ECO:0007669"/>
    <property type="project" value="InterPro"/>
</dbReference>
<dbReference type="InterPro" id="IPR000160">
    <property type="entry name" value="GGDEF_dom"/>
</dbReference>
<dbReference type="SMART" id="SM00304">
    <property type="entry name" value="HAMP"/>
    <property type="match status" value="1"/>
</dbReference>
<dbReference type="InterPro" id="IPR050706">
    <property type="entry name" value="Cyclic-di-GMP_PDE-like"/>
</dbReference>
<dbReference type="PANTHER" id="PTHR33121:SF70">
    <property type="entry name" value="SIGNALING PROTEIN YKOW"/>
    <property type="match status" value="1"/>
</dbReference>
<dbReference type="GO" id="GO:0071111">
    <property type="term" value="F:cyclic-guanylate-specific phosphodiesterase activity"/>
    <property type="evidence" value="ECO:0007669"/>
    <property type="project" value="InterPro"/>
</dbReference>
<dbReference type="Pfam" id="PF00563">
    <property type="entry name" value="EAL"/>
    <property type="match status" value="1"/>
</dbReference>
<dbReference type="SMART" id="SM00267">
    <property type="entry name" value="GGDEF"/>
    <property type="match status" value="1"/>
</dbReference>
<organism evidence="4 5">
    <name type="scientific">Deinococcus arboris</name>
    <dbReference type="NCBI Taxonomy" id="2682977"/>
    <lineage>
        <taxon>Bacteria</taxon>
        <taxon>Thermotogati</taxon>
        <taxon>Deinococcota</taxon>
        <taxon>Deinococci</taxon>
        <taxon>Deinococcales</taxon>
        <taxon>Deinococcaceae</taxon>
        <taxon>Deinococcus</taxon>
    </lineage>
</organism>
<dbReference type="InterPro" id="IPR043128">
    <property type="entry name" value="Rev_trsase/Diguanyl_cyclase"/>
</dbReference>
<keyword evidence="1" id="KW-1133">Transmembrane helix</keyword>
<reference evidence="4 5" key="1">
    <citation type="submission" date="2019-12" db="EMBL/GenBank/DDBJ databases">
        <title>Deinococcus sp. HMF7620 Genome sequencing and assembly.</title>
        <authorList>
            <person name="Kang H."/>
            <person name="Kim H."/>
            <person name="Joh K."/>
        </authorList>
    </citation>
    <scope>NUCLEOTIDE SEQUENCE [LARGE SCALE GENOMIC DNA]</scope>
    <source>
        <strain evidence="4 5">HMF7620</strain>
    </source>
</reference>
<dbReference type="SUPFAM" id="SSF141868">
    <property type="entry name" value="EAL domain-like"/>
    <property type="match status" value="1"/>
</dbReference>